<proteinExistence type="predicted"/>
<protein>
    <submittedName>
        <fullName evidence="3 4">Uncharacterized protein</fullName>
    </submittedName>
</protein>
<dbReference type="EnsemblPlants" id="KQJ88305">
    <property type="protein sequence ID" value="KQJ88305"/>
    <property type="gene ID" value="BRADI_4g16901v3"/>
</dbReference>
<evidence type="ECO:0000313" key="3">
    <source>
        <dbReference type="EMBL" id="KQJ88305.1"/>
    </source>
</evidence>
<accession>A0A0Q3PG25</accession>
<dbReference type="PANTHER" id="PTHR31170">
    <property type="entry name" value="BNAC04G53230D PROTEIN"/>
    <property type="match status" value="1"/>
</dbReference>
<sequence length="463" mass="53212">MWVVDMERKIKDSEPSAKTAKWRKHSIFCVPPRFKMVHGRASGGETSVFMPQTVALGPFHHGNEGLKPMEEHKMRAVRHLLHRADKTIGELVESVEVVADELEDAYMDLGDEWRGENRGKFLEMMIADGCFLLEVMRKGDRNDYLDSDPVFSKNGMQHIRPFVQRDMLMLENQLPLKVLQRIVAMETGKPPNDGDVDINKMVLTFLCPNWDPLVPCDGLGLHPLDLFRRSLLKCSAAPVHRGAPGTARPEPERVERDVPRSAQKLADAGIRFRTNSEKFQLNDIDFHRMTRRLMMPRVFLDDATPYKFHNVMAFEALHVRTSNDVTAYVTAFVLFMKDIIDSAEDVALLRRKGIVVHDLADNDEAVVKMFNTLTRDVCKYGQSRLCGVREEMEDYYKRSVMKWLVLEPWAFLKNKYFRSPWTFIALVAAICLVATDIMQTFYAVMSYEVAKQSLQAQLKDTKH</sequence>
<reference evidence="4" key="3">
    <citation type="submission" date="2018-08" db="UniProtKB">
        <authorList>
            <consortium name="EnsemblPlants"/>
        </authorList>
    </citation>
    <scope>IDENTIFICATION</scope>
    <source>
        <strain evidence="4">cv. Bd21</strain>
    </source>
</reference>
<organism evidence="3">
    <name type="scientific">Brachypodium distachyon</name>
    <name type="common">Purple false brome</name>
    <name type="synonym">Trachynia distachya</name>
    <dbReference type="NCBI Taxonomy" id="15368"/>
    <lineage>
        <taxon>Eukaryota</taxon>
        <taxon>Viridiplantae</taxon>
        <taxon>Streptophyta</taxon>
        <taxon>Embryophyta</taxon>
        <taxon>Tracheophyta</taxon>
        <taxon>Spermatophyta</taxon>
        <taxon>Magnoliopsida</taxon>
        <taxon>Liliopsida</taxon>
        <taxon>Poales</taxon>
        <taxon>Poaceae</taxon>
        <taxon>BOP clade</taxon>
        <taxon>Pooideae</taxon>
        <taxon>Stipodae</taxon>
        <taxon>Brachypodieae</taxon>
        <taxon>Brachypodium</taxon>
    </lineage>
</organism>
<dbReference type="GeneID" id="100836180"/>
<evidence type="ECO:0000256" key="1">
    <source>
        <dbReference type="SAM" id="MobiDB-lite"/>
    </source>
</evidence>
<dbReference type="PANTHER" id="PTHR31170:SF18">
    <property type="entry name" value="(WILD MALAYSIAN BANANA) HYPOTHETICAL PROTEIN"/>
    <property type="match status" value="1"/>
</dbReference>
<dbReference type="RefSeq" id="XP_014757374.1">
    <property type="nucleotide sequence ID" value="XM_014901888.2"/>
</dbReference>
<name>A0A0Q3PG25_BRADI</name>
<evidence type="ECO:0000256" key="2">
    <source>
        <dbReference type="SAM" id="Phobius"/>
    </source>
</evidence>
<feature type="region of interest" description="Disordered" evidence="1">
    <location>
        <begin position="239"/>
        <end position="259"/>
    </location>
</feature>
<keyword evidence="2" id="KW-0472">Membrane</keyword>
<keyword evidence="2" id="KW-1133">Transmembrane helix</keyword>
<keyword evidence="5" id="KW-1185">Reference proteome</keyword>
<dbReference type="Proteomes" id="UP000008810">
    <property type="component" value="Chromosome 4"/>
</dbReference>
<dbReference type="STRING" id="15368.A0A0Q3PG25"/>
<evidence type="ECO:0000313" key="4">
    <source>
        <dbReference type="EnsemblPlants" id="KQJ88305"/>
    </source>
</evidence>
<dbReference type="AlphaFoldDB" id="A0A0Q3PG25"/>
<dbReference type="KEGG" id="bdi:100836180"/>
<evidence type="ECO:0000313" key="5">
    <source>
        <dbReference type="Proteomes" id="UP000008810"/>
    </source>
</evidence>
<reference evidence="3 4" key="1">
    <citation type="journal article" date="2010" name="Nature">
        <title>Genome sequencing and analysis of the model grass Brachypodium distachyon.</title>
        <authorList>
            <consortium name="International Brachypodium Initiative"/>
        </authorList>
    </citation>
    <scope>NUCLEOTIDE SEQUENCE [LARGE SCALE GENOMIC DNA]</scope>
    <source>
        <strain evidence="3 4">Bd21</strain>
    </source>
</reference>
<dbReference type="OrthoDB" id="599271at2759"/>
<feature type="compositionally biased region" description="Basic and acidic residues" evidence="1">
    <location>
        <begin position="249"/>
        <end position="259"/>
    </location>
</feature>
<dbReference type="Pfam" id="PF03140">
    <property type="entry name" value="DUF247"/>
    <property type="match status" value="1"/>
</dbReference>
<dbReference type="InterPro" id="IPR004158">
    <property type="entry name" value="DUF247_pln"/>
</dbReference>
<dbReference type="EMBL" id="CM000883">
    <property type="protein sequence ID" value="KQJ88305.1"/>
    <property type="molecule type" value="Genomic_DNA"/>
</dbReference>
<reference evidence="3" key="2">
    <citation type="submission" date="2017-06" db="EMBL/GenBank/DDBJ databases">
        <title>WGS assembly of Brachypodium distachyon.</title>
        <authorList>
            <consortium name="The International Brachypodium Initiative"/>
            <person name="Lucas S."/>
            <person name="Harmon-Smith M."/>
            <person name="Lail K."/>
            <person name="Tice H."/>
            <person name="Grimwood J."/>
            <person name="Bruce D."/>
            <person name="Barry K."/>
            <person name="Shu S."/>
            <person name="Lindquist E."/>
            <person name="Wang M."/>
            <person name="Pitluck S."/>
            <person name="Vogel J.P."/>
            <person name="Garvin D.F."/>
            <person name="Mockler T.C."/>
            <person name="Schmutz J."/>
            <person name="Rokhsar D."/>
            <person name="Bevan M.W."/>
        </authorList>
    </citation>
    <scope>NUCLEOTIDE SEQUENCE</scope>
    <source>
        <strain evidence="3">Bd21</strain>
    </source>
</reference>
<dbReference type="Gramene" id="KQJ88305">
    <property type="protein sequence ID" value="KQJ88305"/>
    <property type="gene ID" value="BRADI_4g16901v3"/>
</dbReference>
<feature type="transmembrane region" description="Helical" evidence="2">
    <location>
        <begin position="421"/>
        <end position="444"/>
    </location>
</feature>
<keyword evidence="2" id="KW-0812">Transmembrane</keyword>
<gene>
    <name evidence="4" type="primary">LOC100836180</name>
    <name evidence="3" type="ORF">BRADI_4g16901v3</name>
</gene>